<keyword evidence="2" id="KW-1133">Transmembrane helix</keyword>
<dbReference type="Proteomes" id="UP000471216">
    <property type="component" value="Unassembled WGS sequence"/>
</dbReference>
<protein>
    <submittedName>
        <fullName evidence="3">Uncharacterized protein</fullName>
    </submittedName>
</protein>
<feature type="coiled-coil region" evidence="1">
    <location>
        <begin position="211"/>
        <end position="245"/>
    </location>
</feature>
<accession>A0A174XFP6</accession>
<evidence type="ECO:0000313" key="3">
    <source>
        <dbReference type="EMBL" id="CUQ55678.1"/>
    </source>
</evidence>
<keyword evidence="2" id="KW-0472">Membrane</keyword>
<dbReference type="EMBL" id="WKMX01000027">
    <property type="protein sequence ID" value="MRZ08662.1"/>
    <property type="molecule type" value="Genomic_DNA"/>
</dbReference>
<organism evidence="3 6">
    <name type="scientific">Parabacteroides distasonis</name>
    <dbReference type="NCBI Taxonomy" id="823"/>
    <lineage>
        <taxon>Bacteria</taxon>
        <taxon>Pseudomonadati</taxon>
        <taxon>Bacteroidota</taxon>
        <taxon>Bacteroidia</taxon>
        <taxon>Bacteroidales</taxon>
        <taxon>Tannerellaceae</taxon>
        <taxon>Parabacteroides</taxon>
    </lineage>
</organism>
<keyword evidence="1" id="KW-0175">Coiled coil</keyword>
<sequence>MKYTFSIHGVPYGSQSWGDISDSEYLKSFYNSVSASNVPTQMIVDIRYSGNTVCSYYHYLLLSNVDDFESRPGSYFGMTICFEGVYCSDFVELYKLLDACFKKVALNTVLIKSGERYKYALSDFDSANNIAALKRVDGVIRKNIPLFEHNLVAFPENFAPKHREDSWIEKWSIDDVGNKTFVNILLRDSMASISPFYPVSYKKVEILQGDNRTKDNKIKALESDNGNLQSENEGLRTRISDQEKDIETKGATIKHQNVVITEHKGTIATLESERIKLGKALKETRHQIEVLKEELKQAQNNRDDETLQKCLSALKTIAHKRAQTDQLIDSISPRLKKAEENIEHIDNQLNKKRAFKLTSHNLLLGGLVIVAIIAIAGIVLPTKSPDMGGLSFNTVTTSDVQGMINESLKPINRTLDDINRKVDNINTKDYFGSELYGDNPFDYDGDEISFIDIKDGGSTVTKGATYKLTAKKGNVDNRQTLTTGGGAFIVKLPNGSEEQLESNDNGITASLYVRPEWSSFTIIYRYNNKEKSRKITVVAP</sequence>
<evidence type="ECO:0000256" key="1">
    <source>
        <dbReference type="SAM" id="Coils"/>
    </source>
</evidence>
<dbReference type="EMBL" id="CZBM01000026">
    <property type="protein sequence ID" value="CUQ55678.1"/>
    <property type="molecule type" value="Genomic_DNA"/>
</dbReference>
<evidence type="ECO:0000256" key="2">
    <source>
        <dbReference type="SAM" id="Phobius"/>
    </source>
</evidence>
<feature type="transmembrane region" description="Helical" evidence="2">
    <location>
        <begin position="361"/>
        <end position="380"/>
    </location>
</feature>
<proteinExistence type="predicted"/>
<name>A0A174XFP6_PARDI</name>
<dbReference type="RefSeq" id="WP_057329538.1">
    <property type="nucleotide sequence ID" value="NZ_CZBM01000026.1"/>
</dbReference>
<reference evidence="7 8" key="2">
    <citation type="journal article" date="2019" name="Nat. Med.">
        <title>A library of human gut bacterial isolates paired with longitudinal multiomics data enables mechanistic microbiome research.</title>
        <authorList>
            <person name="Poyet M."/>
            <person name="Groussin M."/>
            <person name="Gibbons S.M."/>
            <person name="Avila-Pacheco J."/>
            <person name="Jiang X."/>
            <person name="Kearney S.M."/>
            <person name="Perrotta A.R."/>
            <person name="Berdy B."/>
            <person name="Zhao S."/>
            <person name="Lieberman T.D."/>
            <person name="Swanson P.K."/>
            <person name="Smith M."/>
            <person name="Roesemann S."/>
            <person name="Alexander J.E."/>
            <person name="Rich S.A."/>
            <person name="Livny J."/>
            <person name="Vlamakis H."/>
            <person name="Clish C."/>
            <person name="Bullock K."/>
            <person name="Deik A."/>
            <person name="Scott J."/>
            <person name="Pierce K.A."/>
            <person name="Xavier R.J."/>
            <person name="Alm E.J."/>
        </authorList>
    </citation>
    <scope>NUCLEOTIDE SEQUENCE [LARGE SCALE GENOMIC DNA]</scope>
    <source>
        <strain evidence="5 8">BIOML-A10</strain>
        <strain evidence="4 7">BIOML-A11</strain>
    </source>
</reference>
<evidence type="ECO:0000313" key="5">
    <source>
        <dbReference type="EMBL" id="MRZ08662.1"/>
    </source>
</evidence>
<dbReference type="Proteomes" id="UP000450599">
    <property type="component" value="Unassembled WGS sequence"/>
</dbReference>
<evidence type="ECO:0000313" key="6">
    <source>
        <dbReference type="Proteomes" id="UP000095332"/>
    </source>
</evidence>
<evidence type="ECO:0000313" key="4">
    <source>
        <dbReference type="EMBL" id="MRY86709.1"/>
    </source>
</evidence>
<feature type="coiled-coil region" evidence="1">
    <location>
        <begin position="274"/>
        <end position="308"/>
    </location>
</feature>
<dbReference type="AlphaFoldDB" id="A0A174XFP6"/>
<dbReference type="Proteomes" id="UP000095332">
    <property type="component" value="Unassembled WGS sequence"/>
</dbReference>
<keyword evidence="2" id="KW-0812">Transmembrane</keyword>
<gene>
    <name evidence="3" type="ORF">ERS852560_04185</name>
    <name evidence="5" type="ORF">GKD54_21170</name>
    <name evidence="4" type="ORF">GKD58_21095</name>
</gene>
<dbReference type="EMBL" id="WKMW01000028">
    <property type="protein sequence ID" value="MRY86709.1"/>
    <property type="molecule type" value="Genomic_DNA"/>
</dbReference>
<reference evidence="3 6" key="1">
    <citation type="submission" date="2015-09" db="EMBL/GenBank/DDBJ databases">
        <authorList>
            <consortium name="Pathogen Informatics"/>
        </authorList>
    </citation>
    <scope>NUCLEOTIDE SEQUENCE [LARGE SCALE GENOMIC DNA]</scope>
    <source>
        <strain evidence="3 6">2789STDY5834948</strain>
    </source>
</reference>
<evidence type="ECO:0000313" key="7">
    <source>
        <dbReference type="Proteomes" id="UP000450599"/>
    </source>
</evidence>
<evidence type="ECO:0000313" key="8">
    <source>
        <dbReference type="Proteomes" id="UP000471216"/>
    </source>
</evidence>